<dbReference type="Proteomes" id="UP000031631">
    <property type="component" value="Chromosome"/>
</dbReference>
<organism evidence="2 3">
    <name type="scientific">Thiolapillus brandeum</name>
    <dbReference type="NCBI Taxonomy" id="1076588"/>
    <lineage>
        <taxon>Bacteria</taxon>
        <taxon>Pseudomonadati</taxon>
        <taxon>Pseudomonadota</taxon>
        <taxon>Gammaproteobacteria</taxon>
        <taxon>Chromatiales</taxon>
        <taxon>Sedimenticolaceae</taxon>
        <taxon>Thiolapillus</taxon>
    </lineage>
</organism>
<accession>A0A7U6JI46</accession>
<sequence length="180" mass="20685">MNTESQKDLPPRVYNDLKRLARIHRSRLWEKGRMGTRSIVHEAYLKVIEHSRSPITDDHQFLLVASRAMRSILVDNARHWRAQKRGGEQQDIPLEKVQLASAQRGDELIELDNALIELSKEQPRLVDVVVCRFFGGLNIEETAQSLNISPATVKRDWVMAKALLYQRLFSDTDHENGSTS</sequence>
<dbReference type="InterPro" id="IPR011517">
    <property type="entry name" value="RNA_pol_sigma70_ECF-like"/>
</dbReference>
<dbReference type="KEGG" id="tbn:TBH_C2032"/>
<protein>
    <submittedName>
        <fullName evidence="2">RNA polymerase sigma factor ECF-like family protein</fullName>
    </submittedName>
</protein>
<name>A0A7U6JI46_9GAMM</name>
<proteinExistence type="predicted"/>
<dbReference type="InterPro" id="IPR036388">
    <property type="entry name" value="WH-like_DNA-bd_sf"/>
</dbReference>
<dbReference type="NCBIfam" id="TIGR02999">
    <property type="entry name" value="Sig-70_X6"/>
    <property type="match status" value="1"/>
</dbReference>
<dbReference type="RefSeq" id="WP_052470091.1">
    <property type="nucleotide sequence ID" value="NZ_AP012273.1"/>
</dbReference>
<gene>
    <name evidence="2" type="ORF">TBH_C2032</name>
</gene>
<evidence type="ECO:0000259" key="1">
    <source>
        <dbReference type="Pfam" id="PF07638"/>
    </source>
</evidence>
<dbReference type="SUPFAM" id="SSF88659">
    <property type="entry name" value="Sigma3 and sigma4 domains of RNA polymerase sigma factors"/>
    <property type="match status" value="1"/>
</dbReference>
<dbReference type="Gene3D" id="1.10.10.10">
    <property type="entry name" value="Winged helix-like DNA-binding domain superfamily/Winged helix DNA-binding domain"/>
    <property type="match status" value="1"/>
</dbReference>
<dbReference type="InterPro" id="IPR053812">
    <property type="entry name" value="HTH_Sigma70_ECF-like"/>
</dbReference>
<dbReference type="Pfam" id="PF07638">
    <property type="entry name" value="Sigma70_ECF"/>
    <property type="match status" value="1"/>
</dbReference>
<reference evidence="2 3" key="1">
    <citation type="journal article" date="2014" name="PLoS ONE">
        <title>Physiological and genomic features of a novel sulfur-oxidizing gammaproteobacterium belonging to a previously uncultivated symbiotic lineage isolated from a hydrothermal vent.</title>
        <authorList>
            <person name="Nunoura T."/>
            <person name="Takaki Y."/>
            <person name="Kazama H."/>
            <person name="Kakuta J."/>
            <person name="Shimamura S."/>
            <person name="Makita H."/>
            <person name="Hirai M."/>
            <person name="Miyazaki M."/>
            <person name="Takai K."/>
        </authorList>
    </citation>
    <scope>NUCLEOTIDE SEQUENCE [LARGE SCALE GENOMIC DNA]</scope>
    <source>
        <strain evidence="2 3">Hiromi1</strain>
    </source>
</reference>
<evidence type="ECO:0000313" key="2">
    <source>
        <dbReference type="EMBL" id="BAO44946.1"/>
    </source>
</evidence>
<dbReference type="InterPro" id="IPR013324">
    <property type="entry name" value="RNA_pol_sigma_r3/r4-like"/>
</dbReference>
<feature type="domain" description="RNA polymerase sigma-70 ECF-like HTH" evidence="1">
    <location>
        <begin position="5"/>
        <end position="168"/>
    </location>
</feature>
<evidence type="ECO:0000313" key="3">
    <source>
        <dbReference type="Proteomes" id="UP000031631"/>
    </source>
</evidence>
<dbReference type="AlphaFoldDB" id="A0A7U6JI46"/>
<keyword evidence="3" id="KW-1185">Reference proteome</keyword>
<dbReference type="EMBL" id="AP012273">
    <property type="protein sequence ID" value="BAO44946.1"/>
    <property type="molecule type" value="Genomic_DNA"/>
</dbReference>